<accession>A0A248JY19</accession>
<evidence type="ECO:0000313" key="1">
    <source>
        <dbReference type="EMBL" id="ASG23038.1"/>
    </source>
</evidence>
<organism evidence="1 2">
    <name type="scientific">Nitrospirillum viridazoti CBAmc</name>
    <dbReference type="NCBI Taxonomy" id="1441467"/>
    <lineage>
        <taxon>Bacteria</taxon>
        <taxon>Pseudomonadati</taxon>
        <taxon>Pseudomonadota</taxon>
        <taxon>Alphaproteobacteria</taxon>
        <taxon>Rhodospirillales</taxon>
        <taxon>Azospirillaceae</taxon>
        <taxon>Nitrospirillum</taxon>
        <taxon>Nitrospirillum viridazoti</taxon>
    </lineage>
</organism>
<reference evidence="1 2" key="1">
    <citation type="submission" date="2017-06" db="EMBL/GenBank/DDBJ databases">
        <title>Complete genome sequence of Nitrospirillum amazonense strain CBAmC, an endophytic nitrogen-fixing and plant growth-promoting bacterium, isolated from sugarcane.</title>
        <authorList>
            <person name="Schwab S."/>
            <person name="dos Santos Teixeira K.R."/>
            <person name="Simoes Araujo J.L."/>
            <person name="Soares Vidal M."/>
            <person name="Borges de Freitas H.R."/>
            <person name="Rivello Crivelaro A.L."/>
            <person name="Bueno de Camargo Nunes A."/>
            <person name="dos Santos C.M."/>
            <person name="Palmeira da Silva Rosa D."/>
            <person name="da Silva Padilha D."/>
            <person name="da Silva E."/>
            <person name="Araujo Terra L."/>
            <person name="Soares Mendes V."/>
            <person name="Farinelli L."/>
            <person name="Magalhaes Cruz L."/>
            <person name="Baldani J.I."/>
        </authorList>
    </citation>
    <scope>NUCLEOTIDE SEQUENCE [LARGE SCALE GENOMIC DNA]</scope>
    <source>
        <strain evidence="1 2">CBAmC</strain>
    </source>
</reference>
<dbReference type="AlphaFoldDB" id="A0A248JY19"/>
<dbReference type="Proteomes" id="UP000197153">
    <property type="component" value="Chromosome 2"/>
</dbReference>
<sequence length="182" mass="18467">MTPETAPASRCLPPAMPLVTGPLVTGPLATGMPGWVWVASVGAIGRGRAAGDMRLPVRHDGVLRRVAAGQRVACFAPDTLGGSCFLAVGHVLPGGMYIEHDAAGRAWACLPVAYLPSRPVPLAAVLDGALAAMGWGFSLPVGLTRLDGADLDAIAAALVVGAGDDPVMAFPPIRIASLEDAD</sequence>
<dbReference type="KEGG" id="nao:Y958_19425"/>
<keyword evidence="2" id="KW-1185">Reference proteome</keyword>
<protein>
    <submittedName>
        <fullName evidence="1">Uncharacterized protein</fullName>
    </submittedName>
</protein>
<proteinExistence type="predicted"/>
<gene>
    <name evidence="1" type="ORF">Y958_19425</name>
</gene>
<dbReference type="EMBL" id="CP022111">
    <property type="protein sequence ID" value="ASG23038.1"/>
    <property type="molecule type" value="Genomic_DNA"/>
</dbReference>
<dbReference type="RefSeq" id="WP_088873575.1">
    <property type="nucleotide sequence ID" value="NZ_CP022111.1"/>
</dbReference>
<evidence type="ECO:0000313" key="2">
    <source>
        <dbReference type="Proteomes" id="UP000197153"/>
    </source>
</evidence>
<name>A0A248JY19_9PROT</name>